<dbReference type="Gene3D" id="3.30.420.40">
    <property type="match status" value="2"/>
</dbReference>
<dbReference type="RefSeq" id="WP_281093164.1">
    <property type="nucleotide sequence ID" value="NZ_JARYZI010000002.1"/>
</dbReference>
<dbReference type="PANTHER" id="PTHR18964:SF149">
    <property type="entry name" value="BIFUNCTIONAL UDP-N-ACETYLGLUCOSAMINE 2-EPIMERASE_N-ACETYLMANNOSAMINE KINASE"/>
    <property type="match status" value="1"/>
</dbReference>
<dbReference type="Pfam" id="PF00480">
    <property type="entry name" value="ROK"/>
    <property type="match status" value="1"/>
</dbReference>
<dbReference type="PROSITE" id="PS01125">
    <property type="entry name" value="ROK"/>
    <property type="match status" value="1"/>
</dbReference>
<dbReference type="Proteomes" id="UP001158045">
    <property type="component" value="Unassembled WGS sequence"/>
</dbReference>
<evidence type="ECO:0000313" key="3">
    <source>
        <dbReference type="Proteomes" id="UP001158045"/>
    </source>
</evidence>
<dbReference type="InterPro" id="IPR049874">
    <property type="entry name" value="ROK_cs"/>
</dbReference>
<accession>A0ABT6NAB4</accession>
<dbReference type="InterPro" id="IPR043129">
    <property type="entry name" value="ATPase_NBD"/>
</dbReference>
<proteinExistence type="inferred from homology"/>
<comment type="similarity">
    <text evidence="1">Belongs to the ROK (NagC/XylR) family.</text>
</comment>
<comment type="caution">
    <text evidence="2">The sequence shown here is derived from an EMBL/GenBank/DDBJ whole genome shotgun (WGS) entry which is preliminary data.</text>
</comment>
<evidence type="ECO:0000256" key="1">
    <source>
        <dbReference type="ARBA" id="ARBA00006479"/>
    </source>
</evidence>
<dbReference type="EMBL" id="JARYZI010000002">
    <property type="protein sequence ID" value="MDH8677353.1"/>
    <property type="molecule type" value="Genomic_DNA"/>
</dbReference>
<reference evidence="2 3" key="1">
    <citation type="submission" date="2023-04" db="EMBL/GenBank/DDBJ databases">
        <title>Fusibacter bizertensis strain WBS, isolated from littoral bottom sediments of the Arctic seas - biochemical and genomic analysis.</title>
        <authorList>
            <person name="Brioukhanov A.L."/>
        </authorList>
    </citation>
    <scope>NUCLEOTIDE SEQUENCE [LARGE SCALE GENOMIC DNA]</scope>
    <source>
        <strain evidence="2 3">WBS</strain>
    </source>
</reference>
<keyword evidence="3" id="KW-1185">Reference proteome</keyword>
<dbReference type="SUPFAM" id="SSF53067">
    <property type="entry name" value="Actin-like ATPase domain"/>
    <property type="match status" value="1"/>
</dbReference>
<evidence type="ECO:0000313" key="2">
    <source>
        <dbReference type="EMBL" id="MDH8677353.1"/>
    </source>
</evidence>
<dbReference type="PANTHER" id="PTHR18964">
    <property type="entry name" value="ROK (REPRESSOR, ORF, KINASE) FAMILY"/>
    <property type="match status" value="1"/>
</dbReference>
<organism evidence="2 3">
    <name type="scientific">Fusibacter bizertensis</name>
    <dbReference type="NCBI Taxonomy" id="1488331"/>
    <lineage>
        <taxon>Bacteria</taxon>
        <taxon>Bacillati</taxon>
        <taxon>Bacillota</taxon>
        <taxon>Clostridia</taxon>
        <taxon>Eubacteriales</taxon>
        <taxon>Eubacteriales Family XII. Incertae Sedis</taxon>
        <taxon>Fusibacter</taxon>
    </lineage>
</organism>
<protein>
    <submittedName>
        <fullName evidence="2">ROK family protein</fullName>
    </submittedName>
</protein>
<dbReference type="InterPro" id="IPR000600">
    <property type="entry name" value="ROK"/>
</dbReference>
<sequence>MKTILGLDIGGTKILGVLYDLDGKELAREKKKTKANEGLEVVMSQIYKVIDALKSFEDAQILAIGAGVPGIVDDNGTVAFSPNIPFRDFTLGKKLSERYEVPVYVGNDVNVAMYGEYKHLDSRASKHVLGIFIGTGVGGAIIIDGKLYTGQGSAGEFGHMVVSADGAYCGCGAQGCLEAYASKTAIQKYILKQLTKGRKSMFSDLLEEDGAVLKSSSIRKAYDAHDELAKEVVDRLARYMGIAVGSLVNLYHPEMMIIGGGITEALGDLLLEKIISESRQHAMPGLMETVNFTVSELADEAGVFGAYQLAQNML</sequence>
<name>A0ABT6NAB4_9FIRM</name>
<gene>
    <name evidence="2" type="ORF">QE109_04290</name>
</gene>